<dbReference type="EMBL" id="CP019657">
    <property type="protein sequence ID" value="AVF28939.1"/>
    <property type="molecule type" value="Genomic_DNA"/>
</dbReference>
<sequence length="105" mass="12152">MENQNLLWQSKEKETLFWNNDLMLAAIKHLVSKLNFDHIIDKDWDATGKYYLTILDEIGMSMSCYYPNNVGGKRNIETVATFIEDALGSGELEQYEKEGLIDQSR</sequence>
<gene>
    <name evidence="1" type="ORF">ERICIII_04937</name>
</gene>
<reference evidence="2" key="1">
    <citation type="submission" date="2017-02" db="EMBL/GenBank/DDBJ databases">
        <title>Delineation of Paenibacillus larvae strains originating from foulbrood outbreaks.</title>
        <authorList>
            <person name="Beims H."/>
            <person name="Bunk B."/>
            <person name="Sproeer C."/>
            <person name="Mohr K.I."/>
            <person name="Pradella S."/>
            <person name="Guenther G."/>
            <person name="Rohde M."/>
            <person name="von der Ohe W."/>
            <person name="Steinert M."/>
        </authorList>
    </citation>
    <scope>NUCLEOTIDE SEQUENCE [LARGE SCALE GENOMIC DNA]</scope>
    <source>
        <strain evidence="2">Eric_III</strain>
        <plasmid evidence="2">Plasmid unnamed2</plasmid>
    </source>
</reference>
<accession>A0A2L1UK78</accession>
<dbReference type="AlphaFoldDB" id="A0A2L1UK78"/>
<geneLocation type="plasmid" evidence="1">
    <name>unnamed2</name>
</geneLocation>
<organism evidence="1 2">
    <name type="scientific">Paenibacillus larvae subsp. larvae</name>
    <dbReference type="NCBI Taxonomy" id="147375"/>
    <lineage>
        <taxon>Bacteria</taxon>
        <taxon>Bacillati</taxon>
        <taxon>Bacillota</taxon>
        <taxon>Bacilli</taxon>
        <taxon>Bacillales</taxon>
        <taxon>Paenibacillaceae</taxon>
        <taxon>Paenibacillus</taxon>
    </lineage>
</organism>
<evidence type="ECO:0000313" key="2">
    <source>
        <dbReference type="Proteomes" id="UP000239833"/>
    </source>
</evidence>
<proteinExistence type="predicted"/>
<evidence type="ECO:0000313" key="1">
    <source>
        <dbReference type="EMBL" id="AVF28939.1"/>
    </source>
</evidence>
<protein>
    <submittedName>
        <fullName evidence="1">Uncharacterized protein</fullName>
    </submittedName>
</protein>
<keyword evidence="1" id="KW-0614">Plasmid</keyword>
<name>A0A2L1UK78_9BACL</name>
<dbReference type="Proteomes" id="UP000239833">
    <property type="component" value="Plasmid unnamed2"/>
</dbReference>